<protein>
    <recommendedName>
        <fullName evidence="5">RxLR effector protein</fullName>
    </recommendedName>
</protein>
<sequence>MPWSVTLMALAFVSPWSRTTPTPPPSGGAPAPSSSCPSTAPTREFFGKPFLS</sequence>
<feature type="chain" id="PRO_5025454934" description="RxLR effector protein" evidence="2">
    <location>
        <begin position="20"/>
        <end position="52"/>
    </location>
</feature>
<name>A0A6A3GTE5_9STRA</name>
<accession>A0A6A3GTE5</accession>
<feature type="compositionally biased region" description="Low complexity" evidence="1">
    <location>
        <begin position="28"/>
        <end position="42"/>
    </location>
</feature>
<feature type="region of interest" description="Disordered" evidence="1">
    <location>
        <begin position="16"/>
        <end position="42"/>
    </location>
</feature>
<gene>
    <name evidence="3" type="ORF">PR002_g30266</name>
</gene>
<proteinExistence type="predicted"/>
<dbReference type="Proteomes" id="UP000435112">
    <property type="component" value="Unassembled WGS sequence"/>
</dbReference>
<dbReference type="EMBL" id="QXFU01006704">
    <property type="protein sequence ID" value="KAE8960286.1"/>
    <property type="molecule type" value="Genomic_DNA"/>
</dbReference>
<comment type="caution">
    <text evidence="3">The sequence shown here is derived from an EMBL/GenBank/DDBJ whole genome shotgun (WGS) entry which is preliminary data.</text>
</comment>
<organism evidence="3 4">
    <name type="scientific">Phytophthora rubi</name>
    <dbReference type="NCBI Taxonomy" id="129364"/>
    <lineage>
        <taxon>Eukaryota</taxon>
        <taxon>Sar</taxon>
        <taxon>Stramenopiles</taxon>
        <taxon>Oomycota</taxon>
        <taxon>Peronosporomycetes</taxon>
        <taxon>Peronosporales</taxon>
        <taxon>Peronosporaceae</taxon>
        <taxon>Phytophthora</taxon>
    </lineage>
</organism>
<evidence type="ECO:0000256" key="2">
    <source>
        <dbReference type="SAM" id="SignalP"/>
    </source>
</evidence>
<evidence type="ECO:0000313" key="4">
    <source>
        <dbReference type="Proteomes" id="UP000435112"/>
    </source>
</evidence>
<evidence type="ECO:0000256" key="1">
    <source>
        <dbReference type="SAM" id="MobiDB-lite"/>
    </source>
</evidence>
<keyword evidence="2" id="KW-0732">Signal</keyword>
<reference evidence="3 4" key="1">
    <citation type="submission" date="2018-09" db="EMBL/GenBank/DDBJ databases">
        <title>Genomic investigation of the strawberry pathogen Phytophthora fragariae indicates pathogenicity is determined by transcriptional variation in three key races.</title>
        <authorList>
            <person name="Adams T.M."/>
            <person name="Armitage A.D."/>
            <person name="Sobczyk M.K."/>
            <person name="Bates H.J."/>
            <person name="Dunwell J.M."/>
            <person name="Nellist C.F."/>
            <person name="Harrison R.J."/>
        </authorList>
    </citation>
    <scope>NUCLEOTIDE SEQUENCE [LARGE SCALE GENOMIC DNA]</scope>
    <source>
        <strain evidence="3 4">SCRP324</strain>
    </source>
</reference>
<dbReference type="AlphaFoldDB" id="A0A6A3GTE5"/>
<feature type="signal peptide" evidence="2">
    <location>
        <begin position="1"/>
        <end position="19"/>
    </location>
</feature>
<evidence type="ECO:0000313" key="3">
    <source>
        <dbReference type="EMBL" id="KAE8960286.1"/>
    </source>
</evidence>
<evidence type="ECO:0008006" key="5">
    <source>
        <dbReference type="Google" id="ProtNLM"/>
    </source>
</evidence>